<dbReference type="Proteomes" id="UP000887566">
    <property type="component" value="Unplaced"/>
</dbReference>
<feature type="region of interest" description="Disordered" evidence="1">
    <location>
        <begin position="17"/>
        <end position="121"/>
    </location>
</feature>
<organism evidence="2 3">
    <name type="scientific">Plectus sambesii</name>
    <dbReference type="NCBI Taxonomy" id="2011161"/>
    <lineage>
        <taxon>Eukaryota</taxon>
        <taxon>Metazoa</taxon>
        <taxon>Ecdysozoa</taxon>
        <taxon>Nematoda</taxon>
        <taxon>Chromadorea</taxon>
        <taxon>Plectida</taxon>
        <taxon>Plectina</taxon>
        <taxon>Plectoidea</taxon>
        <taxon>Plectidae</taxon>
        <taxon>Plectus</taxon>
    </lineage>
</organism>
<name>A0A914US10_9BILA</name>
<accession>A0A914US10</accession>
<keyword evidence="2" id="KW-1185">Reference proteome</keyword>
<sequence>MRRDSLIAMLGDFIGLHNSPAYKPPRLSPSDCQSTPQQQKKKRAASMYCGSGDLPTTDADAYRKSKSSTSRRQSEPAIKHSPRHHKSRKTSTTSQRSSITVSSNPASESSDSSVSHHKARRGSETLLGSIALFSKPLVVINGRM</sequence>
<protein>
    <submittedName>
        <fullName evidence="3">Uncharacterized protein</fullName>
    </submittedName>
</protein>
<evidence type="ECO:0000313" key="3">
    <source>
        <dbReference type="WBParaSite" id="PSAMB.scaffold1192size34668.g11608.t1"/>
    </source>
</evidence>
<dbReference type="AlphaFoldDB" id="A0A914US10"/>
<evidence type="ECO:0000313" key="2">
    <source>
        <dbReference type="Proteomes" id="UP000887566"/>
    </source>
</evidence>
<proteinExistence type="predicted"/>
<reference evidence="3" key="1">
    <citation type="submission" date="2022-11" db="UniProtKB">
        <authorList>
            <consortium name="WormBaseParasite"/>
        </authorList>
    </citation>
    <scope>IDENTIFICATION</scope>
</reference>
<evidence type="ECO:0000256" key="1">
    <source>
        <dbReference type="SAM" id="MobiDB-lite"/>
    </source>
</evidence>
<feature type="compositionally biased region" description="Low complexity" evidence="1">
    <location>
        <begin position="90"/>
        <end position="113"/>
    </location>
</feature>
<feature type="compositionally biased region" description="Basic residues" evidence="1">
    <location>
        <begin position="80"/>
        <end position="89"/>
    </location>
</feature>
<dbReference type="WBParaSite" id="PSAMB.scaffold1192size34668.g11608.t1">
    <property type="protein sequence ID" value="PSAMB.scaffold1192size34668.g11608.t1"/>
    <property type="gene ID" value="PSAMB.scaffold1192size34668.g11608"/>
</dbReference>